<evidence type="ECO:0000256" key="1">
    <source>
        <dbReference type="ARBA" id="ARBA00008838"/>
    </source>
</evidence>
<evidence type="ECO:0000313" key="8">
    <source>
        <dbReference type="EMBL" id="KAK9723273.1"/>
    </source>
</evidence>
<reference evidence="8 9" key="1">
    <citation type="submission" date="2023-04" db="EMBL/GenBank/DDBJ databases">
        <title>Genome of Basidiobolus ranarum AG-B5.</title>
        <authorList>
            <person name="Stajich J.E."/>
            <person name="Carter-House D."/>
            <person name="Gryganskyi A."/>
        </authorList>
    </citation>
    <scope>NUCLEOTIDE SEQUENCE [LARGE SCALE GENOMIC DNA]</scope>
    <source>
        <strain evidence="8 9">AG-B5</strain>
    </source>
</reference>
<gene>
    <name evidence="8" type="ORF">K7432_002070</name>
</gene>
<protein>
    <recommendedName>
        <fullName evidence="2 5">Ribosome biogenesis protein NOP53</fullName>
    </recommendedName>
</protein>
<name>A0ABR2W9A7_9FUNG</name>
<dbReference type="PANTHER" id="PTHR14211:SF7">
    <property type="entry name" value="RIBOSOME BIOGENESIS PROTEIN NOP53"/>
    <property type="match status" value="1"/>
</dbReference>
<feature type="coiled-coil region" evidence="6">
    <location>
        <begin position="286"/>
        <end position="322"/>
    </location>
</feature>
<dbReference type="EMBL" id="JASJQH010006928">
    <property type="protein sequence ID" value="KAK9723273.1"/>
    <property type="molecule type" value="Genomic_DNA"/>
</dbReference>
<keyword evidence="3 5" id="KW-0690">Ribosome biogenesis</keyword>
<feature type="region of interest" description="Disordered" evidence="7">
    <location>
        <begin position="1"/>
        <end position="21"/>
    </location>
</feature>
<proteinExistence type="inferred from homology"/>
<sequence length="400" mass="46494">MSTQSTPIIPKKKGSRKGKKNWKKNIDITEVENTLEDIRAEERAFGGKLQERSNEQLFTLDIDGDAQVKKKLKHRKLRVDELLEQRSSVPAVGSKPTRDQSKLSDFTKAQLKSIQKRKIDATNTLPKKKHASKHAAYDVWETEEIDPIDAKNEKGFLESVKKMKKKAPETYSMRPAGIPAVKIAHPGASYNPQEHDLKDLINIAGQVEMDKRLKNQTLVRIAKYGSPEDEEQETLEEDETMQEDASKKDTSNAALIAKKTKTQRNKEARRIVLERDEEKRRKNKQMAKEISRVRELEKVVESELQEREKRQQEKERIAQEEALKPKKKLGKHLVKLPSIEVKLQDELPESLRRLKPEGNLYKDRFASLQERNLVEARVPVSARRRYRLKEYEKRSYKNFK</sequence>
<keyword evidence="6" id="KW-0175">Coiled coil</keyword>
<evidence type="ECO:0000256" key="3">
    <source>
        <dbReference type="ARBA" id="ARBA00022517"/>
    </source>
</evidence>
<accession>A0ABR2W9A7</accession>
<comment type="subcellular location">
    <subcellularLocation>
        <location evidence="5">Nucleus</location>
        <location evidence="5">Nucleolus</location>
    </subcellularLocation>
    <subcellularLocation>
        <location evidence="5">Nucleus</location>
        <location evidence="5">Nucleoplasm</location>
    </subcellularLocation>
</comment>
<evidence type="ECO:0000256" key="4">
    <source>
        <dbReference type="ARBA" id="ARBA00023242"/>
    </source>
</evidence>
<dbReference type="PANTHER" id="PTHR14211">
    <property type="entry name" value="GLIOMA SUPPRESSOR CANDIDATE REGION GENE 2"/>
    <property type="match status" value="1"/>
</dbReference>
<dbReference type="PIRSF" id="PIRSF017302">
    <property type="entry name" value="Gltscr2"/>
    <property type="match status" value="1"/>
</dbReference>
<feature type="region of interest" description="Disordered" evidence="7">
    <location>
        <begin position="225"/>
        <end position="267"/>
    </location>
</feature>
<dbReference type="Pfam" id="PF07767">
    <property type="entry name" value="Nop53"/>
    <property type="match status" value="1"/>
</dbReference>
<evidence type="ECO:0000313" key="9">
    <source>
        <dbReference type="Proteomes" id="UP001479436"/>
    </source>
</evidence>
<evidence type="ECO:0000256" key="7">
    <source>
        <dbReference type="SAM" id="MobiDB-lite"/>
    </source>
</evidence>
<comment type="caution">
    <text evidence="8">The sequence shown here is derived from an EMBL/GenBank/DDBJ whole genome shotgun (WGS) entry which is preliminary data.</text>
</comment>
<evidence type="ECO:0000256" key="5">
    <source>
        <dbReference type="PIRNR" id="PIRNR017302"/>
    </source>
</evidence>
<evidence type="ECO:0000256" key="6">
    <source>
        <dbReference type="SAM" id="Coils"/>
    </source>
</evidence>
<dbReference type="Proteomes" id="UP001479436">
    <property type="component" value="Unassembled WGS sequence"/>
</dbReference>
<feature type="compositionally biased region" description="Basic residues" evidence="7">
    <location>
        <begin position="10"/>
        <end position="21"/>
    </location>
</feature>
<comment type="similarity">
    <text evidence="1 5">Belongs to the NOP53 family.</text>
</comment>
<comment type="function">
    <text evidence="5">May play a role in ribosome biogenesis.</text>
</comment>
<keyword evidence="4 5" id="KW-0539">Nucleus</keyword>
<dbReference type="InterPro" id="IPR011687">
    <property type="entry name" value="Nop53/GLTSCR2"/>
</dbReference>
<feature type="compositionally biased region" description="Acidic residues" evidence="7">
    <location>
        <begin position="227"/>
        <end position="242"/>
    </location>
</feature>
<organism evidence="8 9">
    <name type="scientific">Basidiobolus ranarum</name>
    <dbReference type="NCBI Taxonomy" id="34480"/>
    <lineage>
        <taxon>Eukaryota</taxon>
        <taxon>Fungi</taxon>
        <taxon>Fungi incertae sedis</taxon>
        <taxon>Zoopagomycota</taxon>
        <taxon>Entomophthoromycotina</taxon>
        <taxon>Basidiobolomycetes</taxon>
        <taxon>Basidiobolales</taxon>
        <taxon>Basidiobolaceae</taxon>
        <taxon>Basidiobolus</taxon>
    </lineage>
</organism>
<evidence type="ECO:0000256" key="2">
    <source>
        <dbReference type="ARBA" id="ARBA00018339"/>
    </source>
</evidence>
<keyword evidence="9" id="KW-1185">Reference proteome</keyword>